<evidence type="ECO:0000259" key="8">
    <source>
        <dbReference type="Pfam" id="PF00248"/>
    </source>
</evidence>
<organism evidence="9 10">
    <name type="scientific">Cryptococcus deuterogattii Ram5</name>
    <dbReference type="NCBI Taxonomy" id="1296110"/>
    <lineage>
        <taxon>Eukaryota</taxon>
        <taxon>Fungi</taxon>
        <taxon>Dikarya</taxon>
        <taxon>Basidiomycota</taxon>
        <taxon>Agaricomycotina</taxon>
        <taxon>Tremellomycetes</taxon>
        <taxon>Tremellales</taxon>
        <taxon>Cryptococcaceae</taxon>
        <taxon>Cryptococcus</taxon>
        <taxon>Cryptococcus gattii species complex</taxon>
    </lineage>
</organism>
<evidence type="ECO:0000256" key="6">
    <source>
        <dbReference type="PIRSR" id="PIRSR000097-3"/>
    </source>
</evidence>
<dbReference type="PANTHER" id="PTHR43827:SF3">
    <property type="entry name" value="NADP-DEPENDENT OXIDOREDUCTASE DOMAIN-CONTAINING PROTEIN"/>
    <property type="match status" value="1"/>
</dbReference>
<dbReference type="CDD" id="cd19120">
    <property type="entry name" value="AKR_AKR3C2-3"/>
    <property type="match status" value="1"/>
</dbReference>
<dbReference type="FunFam" id="3.20.20.100:FF:000002">
    <property type="entry name" value="2,5-diketo-D-gluconic acid reductase A"/>
    <property type="match status" value="1"/>
</dbReference>
<evidence type="ECO:0000256" key="4">
    <source>
        <dbReference type="PIRSR" id="PIRSR000097-1"/>
    </source>
</evidence>
<feature type="domain" description="NADP-dependent oxidoreductase" evidence="8">
    <location>
        <begin position="17"/>
        <end position="285"/>
    </location>
</feature>
<dbReference type="PANTHER" id="PTHR43827">
    <property type="entry name" value="2,5-DIKETO-D-GLUCONIC ACID REDUCTASE"/>
    <property type="match status" value="1"/>
</dbReference>
<proteinExistence type="inferred from homology"/>
<dbReference type="Gene3D" id="3.20.20.100">
    <property type="entry name" value="NADP-dependent oxidoreductase domain"/>
    <property type="match status" value="1"/>
</dbReference>
<evidence type="ECO:0000256" key="3">
    <source>
        <dbReference type="ARBA" id="ARBA00023002"/>
    </source>
</evidence>
<sequence length="321" mass="35873">MPFGEITLNDGRKIPAIAFGTWKIPKENTPSQVGQAIDVGFDHLDTAQVYHNEEEVGQAIKESGLSRNELWITTKWSGVEEKGARQSIKESLDKLGLEYLDLYLIHSPRVTKGDIKGAWKELETLQKEGKAKSIGVSNFNKEQLQELLAHATVKPVVNQILLHPYVITRTAPLLEYLKEQNIVVEGYSTLTPLTSRPGGPVDQPVNQIAKRLGIKPEQVLLAWSRAKGCVFYYLGNSCDTMQGADQIALRAIPVTTSSKKERLEGYLDVGDITLTEDDIKAIDTAGAKGELWFDRKSRFEKILTGVVFLMALFWLFKAYCH</sequence>
<keyword evidence="10" id="KW-1185">Reference proteome</keyword>
<dbReference type="PRINTS" id="PR00069">
    <property type="entry name" value="ALDKETRDTASE"/>
</dbReference>
<dbReference type="InterPro" id="IPR020471">
    <property type="entry name" value="AKR"/>
</dbReference>
<dbReference type="InterPro" id="IPR018170">
    <property type="entry name" value="Aldo/ket_reductase_CS"/>
</dbReference>
<dbReference type="EMBL" id="KN847901">
    <property type="protein sequence ID" value="KIR41181.1"/>
    <property type="molecule type" value="Genomic_DNA"/>
</dbReference>
<dbReference type="PROSITE" id="PS00062">
    <property type="entry name" value="ALDOKETO_REDUCTASE_2"/>
    <property type="match status" value="1"/>
</dbReference>
<evidence type="ECO:0000256" key="2">
    <source>
        <dbReference type="ARBA" id="ARBA00022857"/>
    </source>
</evidence>
<evidence type="ECO:0000313" key="10">
    <source>
        <dbReference type="Proteomes" id="UP000053392"/>
    </source>
</evidence>
<keyword evidence="7" id="KW-0472">Membrane</keyword>
<feature type="transmembrane region" description="Helical" evidence="7">
    <location>
        <begin position="302"/>
        <end position="319"/>
    </location>
</feature>
<dbReference type="GO" id="GO:0016616">
    <property type="term" value="F:oxidoreductase activity, acting on the CH-OH group of donors, NAD or NADP as acceptor"/>
    <property type="evidence" value="ECO:0007669"/>
    <property type="project" value="UniProtKB-ARBA"/>
</dbReference>
<dbReference type="Pfam" id="PF00248">
    <property type="entry name" value="Aldo_ket_red"/>
    <property type="match status" value="1"/>
</dbReference>
<dbReference type="Proteomes" id="UP000053392">
    <property type="component" value="Unassembled WGS sequence"/>
</dbReference>
<dbReference type="InterPro" id="IPR036812">
    <property type="entry name" value="NAD(P)_OxRdtase_dom_sf"/>
</dbReference>
<keyword evidence="7" id="KW-1133">Transmembrane helix</keyword>
<feature type="active site" description="Proton donor" evidence="4">
    <location>
        <position position="50"/>
    </location>
</feature>
<dbReference type="HOGENOM" id="CLU_023205_0_3_1"/>
<feature type="binding site" evidence="5">
    <location>
        <position position="106"/>
    </location>
    <ligand>
        <name>substrate</name>
    </ligand>
</feature>
<dbReference type="PIRSF" id="PIRSF000097">
    <property type="entry name" value="AKR"/>
    <property type="match status" value="1"/>
</dbReference>
<evidence type="ECO:0000256" key="5">
    <source>
        <dbReference type="PIRSR" id="PIRSR000097-2"/>
    </source>
</evidence>
<evidence type="ECO:0000256" key="1">
    <source>
        <dbReference type="ARBA" id="ARBA00007905"/>
    </source>
</evidence>
<gene>
    <name evidence="9" type="ORF">I313_03136</name>
</gene>
<dbReference type="SUPFAM" id="SSF51430">
    <property type="entry name" value="NAD(P)-linked oxidoreductase"/>
    <property type="match status" value="1"/>
</dbReference>
<comment type="similarity">
    <text evidence="1">Belongs to the aldo/keto reductase family.</text>
</comment>
<dbReference type="InterPro" id="IPR044494">
    <property type="entry name" value="AKR3C2/3"/>
</dbReference>
<dbReference type="GO" id="GO:0016652">
    <property type="term" value="F:oxidoreductase activity, acting on NAD(P)H as acceptor"/>
    <property type="evidence" value="ECO:0007669"/>
    <property type="project" value="InterPro"/>
</dbReference>
<keyword evidence="3" id="KW-0560">Oxidoreductase</keyword>
<dbReference type="InterPro" id="IPR023210">
    <property type="entry name" value="NADP_OxRdtase_dom"/>
</dbReference>
<feature type="site" description="Lowers pKa of active site Tyr" evidence="6">
    <location>
        <position position="75"/>
    </location>
</feature>
<reference evidence="9 10" key="1">
    <citation type="submission" date="2015-01" db="EMBL/GenBank/DDBJ databases">
        <title>The Genome Sequence of Cryptococcus gattii Ram5.</title>
        <authorList>
            <consortium name="The Broad Institute Genomics Platform"/>
            <person name="Cuomo C."/>
            <person name="Litvintseva A."/>
            <person name="Chen Y."/>
            <person name="Heitman J."/>
            <person name="Sun S."/>
            <person name="Springer D."/>
            <person name="Dromer F."/>
            <person name="Young S."/>
            <person name="Zeng Q."/>
            <person name="Gargeya S."/>
            <person name="Abouelleil A."/>
            <person name="Alvarado L."/>
            <person name="Chapman S.B."/>
            <person name="Gainer-Dewar J."/>
            <person name="Goldberg J."/>
            <person name="Griggs A."/>
            <person name="Gujja S."/>
            <person name="Hansen M."/>
            <person name="Howarth C."/>
            <person name="Imamovic A."/>
            <person name="Larimer J."/>
            <person name="Murphy C."/>
            <person name="Naylor J."/>
            <person name="Pearson M."/>
            <person name="Priest M."/>
            <person name="Roberts A."/>
            <person name="Saif S."/>
            <person name="Shea T."/>
            <person name="Sykes S."/>
            <person name="Wortman J."/>
            <person name="Nusbaum C."/>
            <person name="Birren B."/>
        </authorList>
    </citation>
    <scope>NUCLEOTIDE SEQUENCE [LARGE SCALE GENOMIC DNA]</scope>
    <source>
        <strain evidence="9 10">Ram5</strain>
    </source>
</reference>
<accession>A0A0D0V180</accession>
<keyword evidence="7" id="KW-0812">Transmembrane</keyword>
<keyword evidence="2" id="KW-0521">NADP</keyword>
<evidence type="ECO:0000313" key="9">
    <source>
        <dbReference type="EMBL" id="KIR41181.1"/>
    </source>
</evidence>
<dbReference type="AlphaFoldDB" id="A0A0D0V180"/>
<dbReference type="OrthoDB" id="416253at2759"/>
<name>A0A0D0V180_9TREE</name>
<evidence type="ECO:0000256" key="7">
    <source>
        <dbReference type="SAM" id="Phobius"/>
    </source>
</evidence>
<protein>
    <submittedName>
        <fullName evidence="9">Oxidoreductase</fullName>
    </submittedName>
</protein>